<dbReference type="OrthoDB" id="9813158at2"/>
<dbReference type="GO" id="GO:0005829">
    <property type="term" value="C:cytosol"/>
    <property type="evidence" value="ECO:0007669"/>
    <property type="project" value="TreeGrafter"/>
</dbReference>
<dbReference type="STRING" id="1121022.GCA_000376105_02151"/>
<dbReference type="PATRIC" id="fig|1121022.4.peg.3618"/>
<feature type="domain" description="Thioesterase" evidence="1">
    <location>
        <begin position="56"/>
        <end position="124"/>
    </location>
</feature>
<evidence type="ECO:0000313" key="3">
    <source>
        <dbReference type="Proteomes" id="UP000017837"/>
    </source>
</evidence>
<dbReference type="GO" id="GO:0061522">
    <property type="term" value="F:1,4-dihydroxy-2-naphthoyl-CoA thioesterase activity"/>
    <property type="evidence" value="ECO:0007669"/>
    <property type="project" value="TreeGrafter"/>
</dbReference>
<protein>
    <submittedName>
        <fullName evidence="2">Thioesterase</fullName>
    </submittedName>
</protein>
<dbReference type="EMBL" id="AWGB01000048">
    <property type="protein sequence ID" value="ESQ86922.1"/>
    <property type="molecule type" value="Genomic_DNA"/>
</dbReference>
<sequence>MNQPPFSDMFGAIIDNTPYMKAIGAYYVGKSEDGITMALPWRADLVGDPETRVVASGVVTALLDNCCGMAVWDKVNEFKPVATLDLRIDYMRPAWPDQELKVTAKCYKLTRSVGFVRAFAYDVTPDDPVAAAQSAFIVSSPVPKPNSGVA</sequence>
<organism evidence="2 3">
    <name type="scientific">Asticcacaulis benevestitus DSM 16100 = ATCC BAA-896</name>
    <dbReference type="NCBI Taxonomy" id="1121022"/>
    <lineage>
        <taxon>Bacteria</taxon>
        <taxon>Pseudomonadati</taxon>
        <taxon>Pseudomonadota</taxon>
        <taxon>Alphaproteobacteria</taxon>
        <taxon>Caulobacterales</taxon>
        <taxon>Caulobacteraceae</taxon>
        <taxon>Asticcacaulis</taxon>
    </lineage>
</organism>
<dbReference type="PANTHER" id="PTHR43240:SF7">
    <property type="entry name" value="BLR7284 PROTEIN"/>
    <property type="match status" value="1"/>
</dbReference>
<dbReference type="InterPro" id="IPR029069">
    <property type="entry name" value="HotDog_dom_sf"/>
</dbReference>
<dbReference type="Pfam" id="PF03061">
    <property type="entry name" value="4HBT"/>
    <property type="match status" value="1"/>
</dbReference>
<dbReference type="eggNOG" id="COG2050">
    <property type="taxonomic scope" value="Bacteria"/>
</dbReference>
<dbReference type="Gene3D" id="3.10.129.10">
    <property type="entry name" value="Hotdog Thioesterase"/>
    <property type="match status" value="1"/>
</dbReference>
<name>V4NYR6_9CAUL</name>
<reference evidence="2 3" key="1">
    <citation type="journal article" date="2014" name="Nature">
        <title>Sequential evolution of bacterial morphology by co-option of a developmental regulator.</title>
        <authorList>
            <person name="Jiang C."/>
            <person name="Brown P.J."/>
            <person name="Ducret A."/>
            <person name="Brun Y.V."/>
        </authorList>
    </citation>
    <scope>NUCLEOTIDE SEQUENCE [LARGE SCALE GENOMIC DNA]</scope>
    <source>
        <strain evidence="2 3">DSM 16100</strain>
    </source>
</reference>
<dbReference type="Proteomes" id="UP000017837">
    <property type="component" value="Unassembled WGS sequence"/>
</dbReference>
<evidence type="ECO:0000313" key="2">
    <source>
        <dbReference type="EMBL" id="ESQ86922.1"/>
    </source>
</evidence>
<comment type="caution">
    <text evidence="2">The sequence shown here is derived from an EMBL/GenBank/DDBJ whole genome shotgun (WGS) entry which is preliminary data.</text>
</comment>
<dbReference type="RefSeq" id="WP_023447403.1">
    <property type="nucleotide sequence ID" value="NZ_AQWM01000008.1"/>
</dbReference>
<gene>
    <name evidence="2" type="ORF">ABENE_17695</name>
</gene>
<dbReference type="SUPFAM" id="SSF54637">
    <property type="entry name" value="Thioesterase/thiol ester dehydrase-isomerase"/>
    <property type="match status" value="1"/>
</dbReference>
<proteinExistence type="predicted"/>
<evidence type="ECO:0000259" key="1">
    <source>
        <dbReference type="Pfam" id="PF03061"/>
    </source>
</evidence>
<dbReference type="CDD" id="cd03443">
    <property type="entry name" value="PaaI_thioesterase"/>
    <property type="match status" value="1"/>
</dbReference>
<dbReference type="PANTHER" id="PTHR43240">
    <property type="entry name" value="1,4-DIHYDROXY-2-NAPHTHOYL-COA THIOESTERASE 1"/>
    <property type="match status" value="1"/>
</dbReference>
<accession>V4NYR6</accession>
<dbReference type="InterPro" id="IPR006683">
    <property type="entry name" value="Thioestr_dom"/>
</dbReference>
<dbReference type="AlphaFoldDB" id="V4NYR6"/>
<keyword evidence="3" id="KW-1185">Reference proteome</keyword>